<feature type="compositionally biased region" description="Polar residues" evidence="1">
    <location>
        <begin position="288"/>
        <end position="301"/>
    </location>
</feature>
<dbReference type="InParanoid" id="A0A078AXR5"/>
<feature type="compositionally biased region" description="Low complexity" evidence="1">
    <location>
        <begin position="818"/>
        <end position="837"/>
    </location>
</feature>
<feature type="compositionally biased region" description="Polar residues" evidence="1">
    <location>
        <begin position="577"/>
        <end position="617"/>
    </location>
</feature>
<feature type="compositionally biased region" description="Polar residues" evidence="1">
    <location>
        <begin position="481"/>
        <end position="492"/>
    </location>
</feature>
<dbReference type="Proteomes" id="UP000039865">
    <property type="component" value="Unassembled WGS sequence"/>
</dbReference>
<evidence type="ECO:0000256" key="1">
    <source>
        <dbReference type="SAM" id="MobiDB-lite"/>
    </source>
</evidence>
<feature type="region of interest" description="Disordered" evidence="1">
    <location>
        <begin position="455"/>
        <end position="540"/>
    </location>
</feature>
<keyword evidence="3" id="KW-1185">Reference proteome</keyword>
<reference evidence="2 3" key="1">
    <citation type="submission" date="2014-06" db="EMBL/GenBank/DDBJ databases">
        <authorList>
            <person name="Swart Estienne"/>
        </authorList>
    </citation>
    <scope>NUCLEOTIDE SEQUENCE [LARGE SCALE GENOMIC DNA]</scope>
    <source>
        <strain evidence="2 3">130c</strain>
    </source>
</reference>
<feature type="region of interest" description="Disordered" evidence="1">
    <location>
        <begin position="252"/>
        <end position="346"/>
    </location>
</feature>
<organism evidence="2 3">
    <name type="scientific">Stylonychia lemnae</name>
    <name type="common">Ciliate</name>
    <dbReference type="NCBI Taxonomy" id="5949"/>
    <lineage>
        <taxon>Eukaryota</taxon>
        <taxon>Sar</taxon>
        <taxon>Alveolata</taxon>
        <taxon>Ciliophora</taxon>
        <taxon>Intramacronucleata</taxon>
        <taxon>Spirotrichea</taxon>
        <taxon>Stichotrichia</taxon>
        <taxon>Sporadotrichida</taxon>
        <taxon>Oxytrichidae</taxon>
        <taxon>Stylonychinae</taxon>
        <taxon>Stylonychia</taxon>
    </lineage>
</organism>
<proteinExistence type="predicted"/>
<feature type="region of interest" description="Disordered" evidence="1">
    <location>
        <begin position="804"/>
        <end position="861"/>
    </location>
</feature>
<protein>
    <submittedName>
        <fullName evidence="2">Uncharacterized protein</fullName>
    </submittedName>
</protein>
<gene>
    <name evidence="2" type="primary">Contig16922.g18025</name>
    <name evidence="2" type="ORF">STYLEM_16054</name>
</gene>
<accession>A0A078AXR5</accession>
<dbReference type="EMBL" id="CCKQ01015150">
    <property type="protein sequence ID" value="CDW86954.1"/>
    <property type="molecule type" value="Genomic_DNA"/>
</dbReference>
<feature type="compositionally biased region" description="Polar residues" evidence="1">
    <location>
        <begin position="676"/>
        <end position="694"/>
    </location>
</feature>
<sequence>MACFGGPAYHEIIIEKQPFLPVTLSLAKTNFQLLGHDGILFGGMAPLPDEGNLSYLQASLIAIIIFLCQYFLPNVEEKKQAPAEYEKEQVQKQFKQQAEKLKQDLATAQPHNQQQHQKVLTSQLNLGQPTVASLDLQSQLTNNSSIHSMIDQMSSLFELFAQYFDRRFFELQEFMYHFNKAVLTTNKNFTTIQTSIPQLKNSIGIDILQPFKQRKDEKRLSDELREHIKQIYNIREDLMRFSSNSLSLNTAQTSSQNVVNSNTSSNNSSGLSSNKSSAQSKKSQSFVQTQSTQNQNIAVSTQNNSQQKSNLAQAQQNNNSSSNGNNFSNLGSQNTTTLASNRSQQQLTEPKLYVQHLSPTQTNSQFKSNSKAFQSIDSQDPMTHFLPLQQLPTPIQQSEHPNIKNILYHQQNQNQQKEESEVQDDSDQELKRQIFTGTLISVNNQKMIQRPGTTMATTSTYGDEDSQGETVLIGDDDPSLHLQTETYQRTGNSLGGKKSNTKSARSPPQKTIGTKIQQHSKHKANKKSPMGRDPKNLTLNHSSRITSDQLINNDSEWIGGDGSGAGNSQLSMTIIKNDQPSKSPFNYTQKTSSSQTRYNEIQNQKNVNQNKTPQNQRTHSKTSTSNIKSKTSRQQQSSSNNQIQIQTINITQANVSNTINTQNSNTNTQNNPQITHSSYITNKGGQNKSKSPAPSLQQLKEQNYPQNSSQPQLQNVSSMSKNMNIQNFQSSRNNAIPQQHNSLTEQSQKLQNFQSVQASNFNSVKQQSAKVQTIQPQIIQITQPPPSFITNELQNLEIGQTLIGSSGGSSSKQHLDSIQPQKKIQQQTYQQPNANQASGTVSNSRHSLKPDTVQQSPMLSHKSSIISEDEKILDKHIRNLDTSSKNVPVANIQQIPKTQIQLTGIDESLVQSRIFEQNLEKLTKQMEIIGETGGQFDDQFNAHRLTLQGDMVSASADELPRLLENYQNSLRQSLNKNQKGTAVVSQDNPMRFSDMKEIQSVRSSQQNPHLNPHHRDIPQISIMDENLFMQNAQFLDIDLSQYNSPSFAAGNHLGSNHLLALAQRNSLGINHYSSGQQRNASSSSGRDSDALQLPAYEQKIILHNSVIKKTQRTAFLKLPGYVLAIIGDYLNEKLPLFIFTNRISFKISLQFQIEHYESQRQIILGQVYQIHRELERMQNTSKFDLSQQSQEEYELLSQKDWDELILVCKRHGIKQENVLKQKNIIILRLYLTFMGLDLAEEQDDYSFLEQCSDFMKDCGSQIAEVMDPEKSFLISEENKKRIKELLVNLQKEKLIEDETKSDGDMSLSQDNLESRAQHILETFTNLLFEALQFVNIIPNVLVQDMKQEMDELRKVAEAFNGIKNNLIDFKNLVA</sequence>
<feature type="compositionally biased region" description="Low complexity" evidence="1">
    <location>
        <begin position="302"/>
        <end position="334"/>
    </location>
</feature>
<feature type="region of interest" description="Disordered" evidence="1">
    <location>
        <begin position="577"/>
        <end position="641"/>
    </location>
</feature>
<feature type="compositionally biased region" description="Polar residues" evidence="1">
    <location>
        <begin position="335"/>
        <end position="346"/>
    </location>
</feature>
<feature type="compositionally biased region" description="Polar residues" evidence="1">
    <location>
        <begin position="852"/>
        <end position="861"/>
    </location>
</feature>
<name>A0A078AXR5_STYLE</name>
<feature type="compositionally biased region" description="Low complexity" evidence="1">
    <location>
        <begin position="621"/>
        <end position="641"/>
    </location>
</feature>
<feature type="compositionally biased region" description="Polar residues" evidence="1">
    <location>
        <begin position="501"/>
        <end position="517"/>
    </location>
</feature>
<feature type="compositionally biased region" description="Low complexity" evidence="1">
    <location>
        <begin position="659"/>
        <end position="675"/>
    </location>
</feature>
<feature type="compositionally biased region" description="Low complexity" evidence="1">
    <location>
        <begin position="254"/>
        <end position="287"/>
    </location>
</feature>
<evidence type="ECO:0000313" key="2">
    <source>
        <dbReference type="EMBL" id="CDW86954.1"/>
    </source>
</evidence>
<feature type="region of interest" description="Disordered" evidence="1">
    <location>
        <begin position="659"/>
        <end position="694"/>
    </location>
</feature>
<evidence type="ECO:0000313" key="3">
    <source>
        <dbReference type="Proteomes" id="UP000039865"/>
    </source>
</evidence>
<dbReference type="OrthoDB" id="327960at2759"/>